<accession>A0A840F9P8</accession>
<evidence type="ECO:0000256" key="2">
    <source>
        <dbReference type="SAM" id="SignalP"/>
    </source>
</evidence>
<gene>
    <name evidence="5" type="ORF">GGQ80_000123</name>
</gene>
<dbReference type="InterPro" id="IPR049712">
    <property type="entry name" value="Poly_export"/>
</dbReference>
<dbReference type="InterPro" id="IPR003715">
    <property type="entry name" value="Poly_export_N"/>
</dbReference>
<feature type="domain" description="Soluble ligand binding" evidence="4">
    <location>
        <begin position="112"/>
        <end position="148"/>
    </location>
</feature>
<sequence length="185" mass="20006">MRRLTLAMGVASVLLASCSGGPATQAPVVSASPPAYRLAPDDKVRVNVYNEEGLTGTYVVGSDGAVSYPLLGSVQAAGLTLPQLQELLTNRLRAGYVKDPKVSVDITEYRPFYILGEVNKAGQYPYRVGLTVDAAVATAGGFTYRANHRVVAIQHRNQPQEVRYKLEPGVQVLPGDTVRILERFF</sequence>
<keyword evidence="1 2" id="KW-0732">Signal</keyword>
<feature type="signal peptide" evidence="2">
    <location>
        <begin position="1"/>
        <end position="25"/>
    </location>
</feature>
<dbReference type="Proteomes" id="UP000529795">
    <property type="component" value="Unassembled WGS sequence"/>
</dbReference>
<dbReference type="Gene3D" id="3.30.1950.10">
    <property type="entry name" value="wza like domain"/>
    <property type="match status" value="1"/>
</dbReference>
<dbReference type="Pfam" id="PF02563">
    <property type="entry name" value="Poly_export"/>
    <property type="match status" value="1"/>
</dbReference>
<evidence type="ECO:0000256" key="1">
    <source>
        <dbReference type="ARBA" id="ARBA00022729"/>
    </source>
</evidence>
<evidence type="ECO:0000259" key="4">
    <source>
        <dbReference type="Pfam" id="PF10531"/>
    </source>
</evidence>
<evidence type="ECO:0000313" key="5">
    <source>
        <dbReference type="EMBL" id="MBB4152247.1"/>
    </source>
</evidence>
<comment type="caution">
    <text evidence="5">The sequence shown here is derived from an EMBL/GenBank/DDBJ whole genome shotgun (WGS) entry which is preliminary data.</text>
</comment>
<proteinExistence type="predicted"/>
<dbReference type="PANTHER" id="PTHR33619:SF3">
    <property type="entry name" value="POLYSACCHARIDE EXPORT PROTEIN GFCE-RELATED"/>
    <property type="match status" value="1"/>
</dbReference>
<dbReference type="EMBL" id="JACIEV010000001">
    <property type="protein sequence ID" value="MBB4152247.1"/>
    <property type="molecule type" value="Genomic_DNA"/>
</dbReference>
<dbReference type="InterPro" id="IPR019554">
    <property type="entry name" value="Soluble_ligand-bd"/>
</dbReference>
<keyword evidence="6" id="KW-1185">Reference proteome</keyword>
<feature type="chain" id="PRO_5032812499" evidence="2">
    <location>
        <begin position="26"/>
        <end position="185"/>
    </location>
</feature>
<evidence type="ECO:0000259" key="3">
    <source>
        <dbReference type="Pfam" id="PF02563"/>
    </source>
</evidence>
<evidence type="ECO:0000313" key="6">
    <source>
        <dbReference type="Proteomes" id="UP000529795"/>
    </source>
</evidence>
<reference evidence="5 6" key="1">
    <citation type="submission" date="2020-08" db="EMBL/GenBank/DDBJ databases">
        <title>Genomic Encyclopedia of Type Strains, Phase IV (KMG-IV): sequencing the most valuable type-strain genomes for metagenomic binning, comparative biology and taxonomic classification.</title>
        <authorList>
            <person name="Goeker M."/>
        </authorList>
    </citation>
    <scope>NUCLEOTIDE SEQUENCE [LARGE SCALE GENOMIC DNA]</scope>
    <source>
        <strain evidence="5 6">YC6723</strain>
    </source>
</reference>
<dbReference type="Pfam" id="PF10531">
    <property type="entry name" value="SLBB"/>
    <property type="match status" value="1"/>
</dbReference>
<dbReference type="PROSITE" id="PS51257">
    <property type="entry name" value="PROKAR_LIPOPROTEIN"/>
    <property type="match status" value="1"/>
</dbReference>
<name>A0A840F9P8_9SPHN</name>
<dbReference type="AlphaFoldDB" id="A0A840F9P8"/>
<dbReference type="PANTHER" id="PTHR33619">
    <property type="entry name" value="POLYSACCHARIDE EXPORT PROTEIN GFCE-RELATED"/>
    <property type="match status" value="1"/>
</dbReference>
<protein>
    <submittedName>
        <fullName evidence="5">Polysaccharide export outer membrane protein</fullName>
    </submittedName>
</protein>
<feature type="domain" description="Polysaccharide export protein N-terminal" evidence="3">
    <location>
        <begin position="31"/>
        <end position="106"/>
    </location>
</feature>
<dbReference type="GO" id="GO:0015159">
    <property type="term" value="F:polysaccharide transmembrane transporter activity"/>
    <property type="evidence" value="ECO:0007669"/>
    <property type="project" value="InterPro"/>
</dbReference>
<organism evidence="5 6">
    <name type="scientific">Sphingomonas jinjuensis</name>
    <dbReference type="NCBI Taxonomy" id="535907"/>
    <lineage>
        <taxon>Bacteria</taxon>
        <taxon>Pseudomonadati</taxon>
        <taxon>Pseudomonadota</taxon>
        <taxon>Alphaproteobacteria</taxon>
        <taxon>Sphingomonadales</taxon>
        <taxon>Sphingomonadaceae</taxon>
        <taxon>Sphingomonas</taxon>
    </lineage>
</organism>